<sequence>MNRISFESRSFIDDRGKILALNDLSLEGIKRMYQIEHPDSGMVSDWQGHKLENKWFYLIKGCFSIEYARIDNFNNPVPYTLANFKVIKSKDKVVVHIPKGYPNGLKSLEPGSIIIIFSDLILEEAKSDNFKFDANQWLN</sequence>
<accession>A0ABQ1ME17</accession>
<dbReference type="EMBL" id="BMFD01000004">
    <property type="protein sequence ID" value="GGC37069.1"/>
    <property type="molecule type" value="Genomic_DNA"/>
</dbReference>
<keyword evidence="2" id="KW-1185">Reference proteome</keyword>
<organism evidence="1 2">
    <name type="scientific">Belliella aquatica</name>
    <dbReference type="NCBI Taxonomy" id="1323734"/>
    <lineage>
        <taxon>Bacteria</taxon>
        <taxon>Pseudomonadati</taxon>
        <taxon>Bacteroidota</taxon>
        <taxon>Cytophagia</taxon>
        <taxon>Cytophagales</taxon>
        <taxon>Cyclobacteriaceae</taxon>
        <taxon>Belliella</taxon>
    </lineage>
</organism>
<gene>
    <name evidence="1" type="ORF">GCM10010993_14920</name>
</gene>
<evidence type="ECO:0000313" key="2">
    <source>
        <dbReference type="Proteomes" id="UP000635885"/>
    </source>
</evidence>
<dbReference type="Gene3D" id="2.60.120.10">
    <property type="entry name" value="Jelly Rolls"/>
    <property type="match status" value="1"/>
</dbReference>
<comment type="caution">
    <text evidence="1">The sequence shown here is derived from an EMBL/GenBank/DDBJ whole genome shotgun (WGS) entry which is preliminary data.</text>
</comment>
<evidence type="ECO:0000313" key="1">
    <source>
        <dbReference type="EMBL" id="GGC37069.1"/>
    </source>
</evidence>
<reference evidence="2" key="1">
    <citation type="journal article" date="2019" name="Int. J. Syst. Evol. Microbiol.">
        <title>The Global Catalogue of Microorganisms (GCM) 10K type strain sequencing project: providing services to taxonomists for standard genome sequencing and annotation.</title>
        <authorList>
            <consortium name="The Broad Institute Genomics Platform"/>
            <consortium name="The Broad Institute Genome Sequencing Center for Infectious Disease"/>
            <person name="Wu L."/>
            <person name="Ma J."/>
        </authorList>
    </citation>
    <scope>NUCLEOTIDE SEQUENCE [LARGE SCALE GENOMIC DNA]</scope>
    <source>
        <strain evidence="2">CGMCC 1.12479</strain>
    </source>
</reference>
<proteinExistence type="predicted"/>
<dbReference type="InterPro" id="IPR011051">
    <property type="entry name" value="RmlC_Cupin_sf"/>
</dbReference>
<dbReference type="InterPro" id="IPR014710">
    <property type="entry name" value="RmlC-like_jellyroll"/>
</dbReference>
<protein>
    <submittedName>
        <fullName evidence="1">Sugar epimerase</fullName>
    </submittedName>
</protein>
<dbReference type="RefSeq" id="WP_188441316.1">
    <property type="nucleotide sequence ID" value="NZ_BMFD01000004.1"/>
</dbReference>
<dbReference type="SUPFAM" id="SSF51182">
    <property type="entry name" value="RmlC-like cupins"/>
    <property type="match status" value="1"/>
</dbReference>
<dbReference type="Proteomes" id="UP000635885">
    <property type="component" value="Unassembled WGS sequence"/>
</dbReference>
<name>A0ABQ1ME17_9BACT</name>